<gene>
    <name evidence="1" type="ORF">SK069_00120</name>
</gene>
<evidence type="ECO:0008006" key="3">
    <source>
        <dbReference type="Google" id="ProtNLM"/>
    </source>
</evidence>
<organism evidence="1 2">
    <name type="scientific">Patulibacter brassicae</name>
    <dbReference type="NCBI Taxonomy" id="1705717"/>
    <lineage>
        <taxon>Bacteria</taxon>
        <taxon>Bacillati</taxon>
        <taxon>Actinomycetota</taxon>
        <taxon>Thermoleophilia</taxon>
        <taxon>Solirubrobacterales</taxon>
        <taxon>Patulibacteraceae</taxon>
        <taxon>Patulibacter</taxon>
    </lineage>
</organism>
<sequence>MVASARRLPVPPGPLVAGGVVVLLAGLAAAGAGRGPSAPQTLDRPTAPRAFSERNVGFGTLVRLPEGPWVSRYAGERDTRPFRASVSSGPAVATIWIYARGRRGPRTTAQLRQARKRLVAAARTRDASFRVLASGVRRYDRLPAIELRGTETILGRPRTVRSVHLFVGGREIVVDAYAPAEDFKAADVAVFRPLLQSLRIAPDWRRLRALDRSAAA</sequence>
<dbReference type="EMBL" id="JAXAVX010000001">
    <property type="protein sequence ID" value="MDX8149984.1"/>
    <property type="molecule type" value="Genomic_DNA"/>
</dbReference>
<protein>
    <recommendedName>
        <fullName evidence="3">Chalcone isomerase domain-containing protein</fullName>
    </recommendedName>
</protein>
<dbReference type="Proteomes" id="UP001277761">
    <property type="component" value="Unassembled WGS sequence"/>
</dbReference>
<name>A0ABU4VE52_9ACTN</name>
<keyword evidence="2" id="KW-1185">Reference proteome</keyword>
<evidence type="ECO:0000313" key="1">
    <source>
        <dbReference type="EMBL" id="MDX8149984.1"/>
    </source>
</evidence>
<accession>A0ABU4VE52</accession>
<evidence type="ECO:0000313" key="2">
    <source>
        <dbReference type="Proteomes" id="UP001277761"/>
    </source>
</evidence>
<proteinExistence type="predicted"/>
<dbReference type="RefSeq" id="WP_319952137.1">
    <property type="nucleotide sequence ID" value="NZ_JAXAVX010000001.1"/>
</dbReference>
<comment type="caution">
    <text evidence="1">The sequence shown here is derived from an EMBL/GenBank/DDBJ whole genome shotgun (WGS) entry which is preliminary data.</text>
</comment>
<reference evidence="1 2" key="1">
    <citation type="submission" date="2023-11" db="EMBL/GenBank/DDBJ databases">
        <authorList>
            <person name="Xu M."/>
            <person name="Jiang T."/>
        </authorList>
    </citation>
    <scope>NUCLEOTIDE SEQUENCE [LARGE SCALE GENOMIC DNA]</scope>
    <source>
        <strain evidence="1 2">SD</strain>
    </source>
</reference>